<dbReference type="EMBL" id="LEKV01004131">
    <property type="protein sequence ID" value="KVH96862.1"/>
    <property type="molecule type" value="Genomic_DNA"/>
</dbReference>
<dbReference type="Proteomes" id="UP000243975">
    <property type="component" value="Unassembled WGS sequence"/>
</dbReference>
<proteinExistence type="predicted"/>
<comment type="caution">
    <text evidence="1">The sequence shown here is derived from an EMBL/GenBank/DDBJ whole genome shotgun (WGS) entry which is preliminary data.</text>
</comment>
<evidence type="ECO:0000313" key="1">
    <source>
        <dbReference type="EMBL" id="KVH96862.1"/>
    </source>
</evidence>
<dbReference type="AlphaFoldDB" id="A0A118JX22"/>
<organism evidence="1 2">
    <name type="scientific">Cynara cardunculus var. scolymus</name>
    <name type="common">Globe artichoke</name>
    <name type="synonym">Cynara scolymus</name>
    <dbReference type="NCBI Taxonomy" id="59895"/>
    <lineage>
        <taxon>Eukaryota</taxon>
        <taxon>Viridiplantae</taxon>
        <taxon>Streptophyta</taxon>
        <taxon>Embryophyta</taxon>
        <taxon>Tracheophyta</taxon>
        <taxon>Spermatophyta</taxon>
        <taxon>Magnoliopsida</taxon>
        <taxon>eudicotyledons</taxon>
        <taxon>Gunneridae</taxon>
        <taxon>Pentapetalae</taxon>
        <taxon>asterids</taxon>
        <taxon>campanulids</taxon>
        <taxon>Asterales</taxon>
        <taxon>Asteraceae</taxon>
        <taxon>Carduoideae</taxon>
        <taxon>Cardueae</taxon>
        <taxon>Carduinae</taxon>
        <taxon>Cynara</taxon>
    </lineage>
</organism>
<dbReference type="STRING" id="59895.A0A118JX22"/>
<gene>
    <name evidence="1" type="ORF">Ccrd_001046</name>
</gene>
<sequence>MYHAAQPVDQAENIIAPTQNRTRRKIDRGRGRGNVAVDAKGPSVAILVKPSAAGRGKGIRLIDSDLVPPCEIVPNTVAVGVVGPTIDDVADKHVVMGGGSAEKITGVEQEGNTTPGPEKVQVGNSYKLGVSWEQPPISLRGSKTTPSYVGFILSISSGMLPRIRLLLIDSKELLVLIFVACVEKAGKSLQFFFTVSKISRTWRLIPIFGMEEICL</sequence>
<name>A0A118JX22_CYNCS</name>
<reference evidence="1 2" key="1">
    <citation type="journal article" date="2016" name="Sci. Rep.">
        <title>The genome sequence of the outbreeding globe artichoke constructed de novo incorporating a phase-aware low-pass sequencing strategy of F1 progeny.</title>
        <authorList>
            <person name="Scaglione D."/>
            <person name="Reyes-Chin-Wo S."/>
            <person name="Acquadro A."/>
            <person name="Froenicke L."/>
            <person name="Portis E."/>
            <person name="Beitel C."/>
            <person name="Tirone M."/>
            <person name="Mauro R."/>
            <person name="Lo Monaco A."/>
            <person name="Mauromicale G."/>
            <person name="Faccioli P."/>
            <person name="Cattivelli L."/>
            <person name="Rieseberg L."/>
            <person name="Michelmore R."/>
            <person name="Lanteri S."/>
        </authorList>
    </citation>
    <scope>NUCLEOTIDE SEQUENCE [LARGE SCALE GENOMIC DNA]</scope>
    <source>
        <strain evidence="1">2C</strain>
    </source>
</reference>
<dbReference type="Gramene" id="KVH96862">
    <property type="protein sequence ID" value="KVH96862"/>
    <property type="gene ID" value="Ccrd_001046"/>
</dbReference>
<keyword evidence="2" id="KW-1185">Reference proteome</keyword>
<protein>
    <submittedName>
        <fullName evidence="1">Uncharacterized protein</fullName>
    </submittedName>
</protein>
<accession>A0A118JX22</accession>
<evidence type="ECO:0000313" key="2">
    <source>
        <dbReference type="Proteomes" id="UP000243975"/>
    </source>
</evidence>